<dbReference type="GO" id="GO:0005743">
    <property type="term" value="C:mitochondrial inner membrane"/>
    <property type="evidence" value="ECO:0007669"/>
    <property type="project" value="UniProtKB-SubCell"/>
</dbReference>
<evidence type="ECO:0000256" key="7">
    <source>
        <dbReference type="ARBA" id="ARBA00023128"/>
    </source>
</evidence>
<evidence type="ECO:0000313" key="13">
    <source>
        <dbReference type="Proteomes" id="UP000054549"/>
    </source>
</evidence>
<feature type="repeat" description="Solcar" evidence="11">
    <location>
        <begin position="2"/>
        <end position="89"/>
    </location>
</feature>
<keyword evidence="4 10" id="KW-0677">Repeat</keyword>
<dbReference type="GO" id="GO:0015187">
    <property type="term" value="F:glycine transmembrane transporter activity"/>
    <property type="evidence" value="ECO:0007669"/>
    <property type="project" value="UniProtKB-UniRule"/>
</dbReference>
<proteinExistence type="inferred from homology"/>
<dbReference type="OrthoDB" id="1924968at2759"/>
<dbReference type="EMBL" id="KN818232">
    <property type="protein sequence ID" value="KIL67418.1"/>
    <property type="molecule type" value="Genomic_DNA"/>
</dbReference>
<keyword evidence="3 10" id="KW-0812">Transmembrane</keyword>
<dbReference type="InterPro" id="IPR018108">
    <property type="entry name" value="MCP_transmembrane"/>
</dbReference>
<dbReference type="PROSITE" id="PS50920">
    <property type="entry name" value="SOLCAR"/>
    <property type="match status" value="3"/>
</dbReference>
<dbReference type="AlphaFoldDB" id="A0A0C2XEZ6"/>
<accession>A0A0C2XEZ6</accession>
<evidence type="ECO:0000256" key="6">
    <source>
        <dbReference type="ARBA" id="ARBA00022989"/>
    </source>
</evidence>
<organism evidence="12 13">
    <name type="scientific">Amanita muscaria (strain Koide BX008)</name>
    <dbReference type="NCBI Taxonomy" id="946122"/>
    <lineage>
        <taxon>Eukaryota</taxon>
        <taxon>Fungi</taxon>
        <taxon>Dikarya</taxon>
        <taxon>Basidiomycota</taxon>
        <taxon>Agaricomycotina</taxon>
        <taxon>Agaricomycetes</taxon>
        <taxon>Agaricomycetidae</taxon>
        <taxon>Agaricales</taxon>
        <taxon>Pluteineae</taxon>
        <taxon>Amanitaceae</taxon>
        <taxon>Amanita</taxon>
    </lineage>
</organism>
<name>A0A0C2XEZ6_AMAMK</name>
<dbReference type="Pfam" id="PF00153">
    <property type="entry name" value="Mito_carr"/>
    <property type="match status" value="3"/>
</dbReference>
<dbReference type="STRING" id="946122.A0A0C2XEZ6"/>
<keyword evidence="13" id="KW-1185">Reference proteome</keyword>
<comment type="catalytic activity">
    <reaction evidence="9 10">
        <text>glycine(in) = glycine(out)</text>
        <dbReference type="Rhea" id="RHEA:70715"/>
        <dbReference type="ChEBI" id="CHEBI:57305"/>
    </reaction>
</comment>
<keyword evidence="2 10" id="KW-0813">Transport</keyword>
<evidence type="ECO:0000256" key="11">
    <source>
        <dbReference type="PROSITE-ProRule" id="PRU00282"/>
    </source>
</evidence>
<keyword evidence="5 10" id="KW-0999">Mitochondrion inner membrane</keyword>
<dbReference type="FunCoup" id="A0A0C2XEZ6">
    <property type="interactions" value="167"/>
</dbReference>
<keyword evidence="7 10" id="KW-0496">Mitochondrion</keyword>
<evidence type="ECO:0000256" key="3">
    <source>
        <dbReference type="ARBA" id="ARBA00022692"/>
    </source>
</evidence>
<evidence type="ECO:0000256" key="9">
    <source>
        <dbReference type="ARBA" id="ARBA00034060"/>
    </source>
</evidence>
<dbReference type="PANTHER" id="PTHR46181">
    <property type="entry name" value="MITOCHONDRIAL GLYCINE TRANSPORTER"/>
    <property type="match status" value="1"/>
</dbReference>
<evidence type="ECO:0000256" key="8">
    <source>
        <dbReference type="ARBA" id="ARBA00023136"/>
    </source>
</evidence>
<comment type="function">
    <text evidence="10">Mitochondrial glycine transporter that imports glycine into the mitochondrial matrix. Plays an important role in providing glycine for the first enzymatic step in heme biosynthesis, the condensation of glycine with succinyl-CoA to produce 5-aminolevulinate (ALA) in the miochondrial matrix.</text>
</comment>
<dbReference type="PANTHER" id="PTHR46181:SF3">
    <property type="entry name" value="MITOCHONDRIAL GLYCINE TRANSPORTER"/>
    <property type="match status" value="1"/>
</dbReference>
<evidence type="ECO:0000313" key="12">
    <source>
        <dbReference type="EMBL" id="KIL67418.1"/>
    </source>
</evidence>
<evidence type="ECO:0000256" key="5">
    <source>
        <dbReference type="ARBA" id="ARBA00022792"/>
    </source>
</evidence>
<comment type="subcellular location">
    <subcellularLocation>
        <location evidence="1">Membrane</location>
        <topology evidence="1">Multi-pass membrane protein</topology>
    </subcellularLocation>
    <subcellularLocation>
        <location evidence="10">Mitochondrion inner membrane</location>
        <topology evidence="10">Multi-pass membrane protein</topology>
    </subcellularLocation>
</comment>
<dbReference type="Gene3D" id="1.50.40.10">
    <property type="entry name" value="Mitochondrial carrier domain"/>
    <property type="match status" value="1"/>
</dbReference>
<evidence type="ECO:0000256" key="2">
    <source>
        <dbReference type="ARBA" id="ARBA00022448"/>
    </source>
</evidence>
<feature type="repeat" description="Solcar" evidence="11">
    <location>
        <begin position="207"/>
        <end position="292"/>
    </location>
</feature>
<evidence type="ECO:0000256" key="4">
    <source>
        <dbReference type="ARBA" id="ARBA00022737"/>
    </source>
</evidence>
<sequence>MTNVGQQLISGTLSGFATTVFLQPFDLLKTRVQQSGALPASRNVVVDTVKHILITDGTKGFWRGTEASLARNVPGFAIYMTGVTQLRTLLARSPYFVQSSRISDTNSLLPKLTSQGNLIAGSSARVAVGFVLNPLAVLKARYESNTHRYTSFAQAFISIVRQGPSEIFRGFVASSLRDAPYAGLFMIFYEAIKQDASLFMAAGTNQAPVVIHLFSAASAGAVATTITHPFDVIKTNMQIRPESHYHKFDTTVKTIWQNRGISGFFDGLSLRMFRKVFSSAIGWAVYEGILIFMHNNGSRGSRTDKSE</sequence>
<keyword evidence="6 10" id="KW-1133">Transmembrane helix</keyword>
<feature type="repeat" description="Solcar" evidence="11">
    <location>
        <begin position="115"/>
        <end position="195"/>
    </location>
</feature>
<dbReference type="Proteomes" id="UP000054549">
    <property type="component" value="Unassembled WGS sequence"/>
</dbReference>
<evidence type="ECO:0000256" key="1">
    <source>
        <dbReference type="ARBA" id="ARBA00004141"/>
    </source>
</evidence>
<protein>
    <recommendedName>
        <fullName evidence="10">Mitochondrial glycine transporter</fullName>
    </recommendedName>
    <alternativeName>
        <fullName evidence="10">Solute carrier family 25 member 38 homolog</fullName>
    </alternativeName>
</protein>
<comment type="similarity">
    <text evidence="10">Belongs to the mitochondrial carrier (TC 2.A.29) family. SLC25A38 subfamily.</text>
</comment>
<evidence type="ECO:0000256" key="10">
    <source>
        <dbReference type="HAMAP-Rule" id="MF_03064"/>
    </source>
</evidence>
<dbReference type="InParanoid" id="A0A0C2XEZ6"/>
<dbReference type="InterPro" id="IPR023395">
    <property type="entry name" value="MCP_dom_sf"/>
</dbReference>
<dbReference type="SUPFAM" id="SSF103506">
    <property type="entry name" value="Mitochondrial carrier"/>
    <property type="match status" value="1"/>
</dbReference>
<dbReference type="HAMAP" id="MF_03064">
    <property type="entry name" value="SLC25A38"/>
    <property type="match status" value="1"/>
</dbReference>
<dbReference type="GO" id="GO:1904983">
    <property type="term" value="P:glycine import into mitochondrion"/>
    <property type="evidence" value="ECO:0007669"/>
    <property type="project" value="UniProtKB-UniRule"/>
</dbReference>
<dbReference type="InterPro" id="IPR030847">
    <property type="entry name" value="Hem25/SLC25A38"/>
</dbReference>
<keyword evidence="8 10" id="KW-0472">Membrane</keyword>
<reference evidence="12 13" key="1">
    <citation type="submission" date="2014-04" db="EMBL/GenBank/DDBJ databases">
        <title>Evolutionary Origins and Diversification of the Mycorrhizal Mutualists.</title>
        <authorList>
            <consortium name="DOE Joint Genome Institute"/>
            <consortium name="Mycorrhizal Genomics Consortium"/>
            <person name="Kohler A."/>
            <person name="Kuo A."/>
            <person name="Nagy L.G."/>
            <person name="Floudas D."/>
            <person name="Copeland A."/>
            <person name="Barry K.W."/>
            <person name="Cichocki N."/>
            <person name="Veneault-Fourrey C."/>
            <person name="LaButti K."/>
            <person name="Lindquist E.A."/>
            <person name="Lipzen A."/>
            <person name="Lundell T."/>
            <person name="Morin E."/>
            <person name="Murat C."/>
            <person name="Riley R."/>
            <person name="Ohm R."/>
            <person name="Sun H."/>
            <person name="Tunlid A."/>
            <person name="Henrissat B."/>
            <person name="Grigoriev I.V."/>
            <person name="Hibbett D.S."/>
            <person name="Martin F."/>
        </authorList>
    </citation>
    <scope>NUCLEOTIDE SEQUENCE [LARGE SCALE GENOMIC DNA]</scope>
    <source>
        <strain evidence="12 13">Koide BX008</strain>
    </source>
</reference>
<gene>
    <name evidence="12" type="ORF">M378DRAFT_159858</name>
</gene>
<dbReference type="HOGENOM" id="CLU_015166_0_3_1"/>